<dbReference type="InterPro" id="IPR000639">
    <property type="entry name" value="Epox_hydrolase-like"/>
</dbReference>
<dbReference type="SUPFAM" id="SSF53474">
    <property type="entry name" value="alpha/beta-Hydrolases"/>
    <property type="match status" value="1"/>
</dbReference>
<dbReference type="PRINTS" id="PR00412">
    <property type="entry name" value="EPOXHYDRLASE"/>
</dbReference>
<evidence type="ECO:0000313" key="2">
    <source>
        <dbReference type="EMBL" id="PJF32291.1"/>
    </source>
</evidence>
<dbReference type="AlphaFoldDB" id="A0A2M8P418"/>
<dbReference type="Pfam" id="PF00561">
    <property type="entry name" value="Abhydrolase_1"/>
    <property type="match status" value="1"/>
</dbReference>
<sequence>MPYDPFLYRSPEGYAVLEKWYDEALSAFRVPITTRYIPTRFGQTHVICAGAESAPPLVLIHGYGAGSPLWRQQIEGLADRYRLYAPDCVGQPGRSATTPPSLLDDGWSWWLQDVLDGLALQRAALAGTCLGGWMVLRFAAFAPERVSHAILLSPVGIAPFRIYWRSGVPLVLNLRNDPTYFGQRLMRMVFVPPRSNLKFNREVFYALSLVVKHYNAGALAGMSAKPTLREVLRGTRALIKFVRGEPSRVLRRVRVPTLLLVGQYEGIFDSGKAVRRAKRYIPNIHAEILPNVGHAAIYDAAEQVNARIHEFLTNKDFLCSS</sequence>
<gene>
    <name evidence="2" type="ORF">CUN51_01290</name>
</gene>
<dbReference type="Gene3D" id="3.40.50.1820">
    <property type="entry name" value="alpha/beta hydrolase"/>
    <property type="match status" value="1"/>
</dbReference>
<protein>
    <recommendedName>
        <fullName evidence="1">AB hydrolase-1 domain-containing protein</fullName>
    </recommendedName>
</protein>
<feature type="domain" description="AB hydrolase-1" evidence="1">
    <location>
        <begin position="55"/>
        <end position="300"/>
    </location>
</feature>
<dbReference type="PANTHER" id="PTHR43798">
    <property type="entry name" value="MONOACYLGLYCEROL LIPASE"/>
    <property type="match status" value="1"/>
</dbReference>
<dbReference type="InterPro" id="IPR029058">
    <property type="entry name" value="AB_hydrolase_fold"/>
</dbReference>
<evidence type="ECO:0000259" key="1">
    <source>
        <dbReference type="Pfam" id="PF00561"/>
    </source>
</evidence>
<proteinExistence type="predicted"/>
<organism evidence="2 3">
    <name type="scientific">Candidatus Thermofonsia Clade 1 bacterium</name>
    <dbReference type="NCBI Taxonomy" id="2364210"/>
    <lineage>
        <taxon>Bacteria</taxon>
        <taxon>Bacillati</taxon>
        <taxon>Chloroflexota</taxon>
        <taxon>Candidatus Thermofontia</taxon>
        <taxon>Candidatus Thermofonsia Clade 1</taxon>
    </lineage>
</organism>
<dbReference type="EMBL" id="PGTK01000001">
    <property type="protein sequence ID" value="PJF32291.1"/>
    <property type="molecule type" value="Genomic_DNA"/>
</dbReference>
<accession>A0A2M8P418</accession>
<name>A0A2M8P418_9CHLR</name>
<evidence type="ECO:0000313" key="3">
    <source>
        <dbReference type="Proteomes" id="UP000228921"/>
    </source>
</evidence>
<dbReference type="Proteomes" id="UP000228921">
    <property type="component" value="Unassembled WGS sequence"/>
</dbReference>
<dbReference type="GO" id="GO:0003824">
    <property type="term" value="F:catalytic activity"/>
    <property type="evidence" value="ECO:0007669"/>
    <property type="project" value="InterPro"/>
</dbReference>
<dbReference type="InterPro" id="IPR000073">
    <property type="entry name" value="AB_hydrolase_1"/>
</dbReference>
<comment type="caution">
    <text evidence="2">The sequence shown here is derived from an EMBL/GenBank/DDBJ whole genome shotgun (WGS) entry which is preliminary data.</text>
</comment>
<reference evidence="2 3" key="1">
    <citation type="submission" date="2017-11" db="EMBL/GenBank/DDBJ databases">
        <title>Evolution of Phototrophy in the Chloroflexi Phylum Driven by Horizontal Gene Transfer.</title>
        <authorList>
            <person name="Ward L.M."/>
            <person name="Hemp J."/>
            <person name="Shih P.M."/>
            <person name="Mcglynn S.E."/>
            <person name="Fischer W."/>
        </authorList>
    </citation>
    <scope>NUCLEOTIDE SEQUENCE [LARGE SCALE GENOMIC DNA]</scope>
    <source>
        <strain evidence="2">CP2_2F</strain>
    </source>
</reference>
<dbReference type="InterPro" id="IPR050266">
    <property type="entry name" value="AB_hydrolase_sf"/>
</dbReference>